<evidence type="ECO:0000256" key="1">
    <source>
        <dbReference type="ARBA" id="ARBA00022448"/>
    </source>
</evidence>
<evidence type="ECO:0000256" key="4">
    <source>
        <dbReference type="ARBA" id="ARBA00023004"/>
    </source>
</evidence>
<reference evidence="6" key="1">
    <citation type="journal article" date="2015" name="Nature">
        <title>Complex archaea that bridge the gap between prokaryotes and eukaryotes.</title>
        <authorList>
            <person name="Spang A."/>
            <person name="Saw J.H."/>
            <person name="Jorgensen S.L."/>
            <person name="Zaremba-Niedzwiedzka K."/>
            <person name="Martijn J."/>
            <person name="Lind A.E."/>
            <person name="van Eijk R."/>
            <person name="Schleper C."/>
            <person name="Guy L."/>
            <person name="Ettema T.J."/>
        </authorList>
    </citation>
    <scope>NUCLEOTIDE SEQUENCE</scope>
</reference>
<dbReference type="SUPFAM" id="SSF54862">
    <property type="entry name" value="4Fe-4S ferredoxins"/>
    <property type="match status" value="1"/>
</dbReference>
<keyword evidence="1" id="KW-0813">Transport</keyword>
<dbReference type="Gene3D" id="3.30.70.20">
    <property type="match status" value="1"/>
</dbReference>
<dbReference type="PANTHER" id="PTHR36923">
    <property type="entry name" value="FERREDOXIN"/>
    <property type="match status" value="1"/>
</dbReference>
<dbReference type="GO" id="GO:0046872">
    <property type="term" value="F:metal ion binding"/>
    <property type="evidence" value="ECO:0007669"/>
    <property type="project" value="UniProtKB-KW"/>
</dbReference>
<dbReference type="GO" id="GO:0051536">
    <property type="term" value="F:iron-sulfur cluster binding"/>
    <property type="evidence" value="ECO:0007669"/>
    <property type="project" value="UniProtKB-KW"/>
</dbReference>
<keyword evidence="2" id="KW-0479">Metal-binding</keyword>
<comment type="caution">
    <text evidence="6">The sequence shown here is derived from an EMBL/GenBank/DDBJ whole genome shotgun (WGS) entry which is preliminary data.</text>
</comment>
<dbReference type="AlphaFoldDB" id="A0A0F9YYP1"/>
<organism evidence="6">
    <name type="scientific">marine sediment metagenome</name>
    <dbReference type="NCBI Taxonomy" id="412755"/>
    <lineage>
        <taxon>unclassified sequences</taxon>
        <taxon>metagenomes</taxon>
        <taxon>ecological metagenomes</taxon>
    </lineage>
</organism>
<keyword evidence="5" id="KW-0411">Iron-sulfur</keyword>
<sequence>MKIIVDNKACAGHARCNEVAPGLYELDDNGYISTAGFDVEVGQQALARRGARACPERVIHVVDDSETPPGNGPNKGQEH</sequence>
<evidence type="ECO:0000256" key="2">
    <source>
        <dbReference type="ARBA" id="ARBA00022723"/>
    </source>
</evidence>
<gene>
    <name evidence="6" type="ORF">LCGC14_0033810</name>
</gene>
<dbReference type="PANTHER" id="PTHR36923:SF3">
    <property type="entry name" value="FERREDOXIN"/>
    <property type="match status" value="1"/>
</dbReference>
<evidence type="ECO:0000313" key="6">
    <source>
        <dbReference type="EMBL" id="KKO09879.1"/>
    </source>
</evidence>
<dbReference type="EMBL" id="LAZR01000006">
    <property type="protein sequence ID" value="KKO09879.1"/>
    <property type="molecule type" value="Genomic_DNA"/>
</dbReference>
<keyword evidence="4" id="KW-0408">Iron</keyword>
<keyword evidence="3" id="KW-0249">Electron transport</keyword>
<name>A0A0F9YYP1_9ZZZZ</name>
<proteinExistence type="predicted"/>
<evidence type="ECO:0008006" key="7">
    <source>
        <dbReference type="Google" id="ProtNLM"/>
    </source>
</evidence>
<dbReference type="Pfam" id="PF13459">
    <property type="entry name" value="Fer4_15"/>
    <property type="match status" value="1"/>
</dbReference>
<protein>
    <recommendedName>
        <fullName evidence="7">4Fe-4S ferredoxin-type domain-containing protein</fullName>
    </recommendedName>
</protein>
<accession>A0A0F9YYP1</accession>
<dbReference type="InterPro" id="IPR051269">
    <property type="entry name" value="Fe-S_cluster_ET"/>
</dbReference>
<evidence type="ECO:0000256" key="3">
    <source>
        <dbReference type="ARBA" id="ARBA00022982"/>
    </source>
</evidence>
<evidence type="ECO:0000256" key="5">
    <source>
        <dbReference type="ARBA" id="ARBA00023014"/>
    </source>
</evidence>